<dbReference type="AlphaFoldDB" id="A0AAE3MGL8"/>
<dbReference type="EMBL" id="JAPDPI010000042">
    <property type="protein sequence ID" value="MCW3807282.1"/>
    <property type="molecule type" value="Genomic_DNA"/>
</dbReference>
<evidence type="ECO:0000259" key="2">
    <source>
        <dbReference type="PROSITE" id="PS50110"/>
    </source>
</evidence>
<feature type="modified residue" description="4-aspartylphosphate" evidence="1">
    <location>
        <position position="58"/>
    </location>
</feature>
<dbReference type="SMART" id="SM00448">
    <property type="entry name" value="REC"/>
    <property type="match status" value="1"/>
</dbReference>
<dbReference type="SMART" id="SM00044">
    <property type="entry name" value="CYCc"/>
    <property type="match status" value="1"/>
</dbReference>
<dbReference type="GO" id="GO:0019934">
    <property type="term" value="P:cGMP-mediated signaling"/>
    <property type="evidence" value="ECO:0007669"/>
    <property type="project" value="TreeGrafter"/>
</dbReference>
<dbReference type="InterPro" id="IPR001054">
    <property type="entry name" value="A/G_cyclase"/>
</dbReference>
<evidence type="ECO:0000259" key="3">
    <source>
        <dbReference type="PROSITE" id="PS50125"/>
    </source>
</evidence>
<dbReference type="GO" id="GO:0070482">
    <property type="term" value="P:response to oxygen levels"/>
    <property type="evidence" value="ECO:0007669"/>
    <property type="project" value="TreeGrafter"/>
</dbReference>
<dbReference type="Proteomes" id="UP001207408">
    <property type="component" value="Unassembled WGS sequence"/>
</dbReference>
<dbReference type="Pfam" id="PF00072">
    <property type="entry name" value="Response_reg"/>
    <property type="match status" value="1"/>
</dbReference>
<protein>
    <submittedName>
        <fullName evidence="4">Response regulator</fullName>
    </submittedName>
</protein>
<dbReference type="SUPFAM" id="SSF55073">
    <property type="entry name" value="Nucleotide cyclase"/>
    <property type="match status" value="1"/>
</dbReference>
<dbReference type="InterPro" id="IPR001789">
    <property type="entry name" value="Sig_transdc_resp-reg_receiver"/>
</dbReference>
<dbReference type="GO" id="GO:0004383">
    <property type="term" value="F:guanylate cyclase activity"/>
    <property type="evidence" value="ECO:0007669"/>
    <property type="project" value="TreeGrafter"/>
</dbReference>
<name>A0AAE3MGL8_9BACT</name>
<organism evidence="4 5">
    <name type="scientific">Plebeiibacterium marinum</name>
    <dbReference type="NCBI Taxonomy" id="2992111"/>
    <lineage>
        <taxon>Bacteria</taxon>
        <taxon>Pseudomonadati</taxon>
        <taxon>Bacteroidota</taxon>
        <taxon>Bacteroidia</taxon>
        <taxon>Marinilabiliales</taxon>
        <taxon>Marinilabiliaceae</taxon>
        <taxon>Plebeiibacterium</taxon>
    </lineage>
</organism>
<dbReference type="InterPro" id="IPR029787">
    <property type="entry name" value="Nucleotide_cyclase"/>
</dbReference>
<dbReference type="GO" id="GO:0004016">
    <property type="term" value="F:adenylate cyclase activity"/>
    <property type="evidence" value="ECO:0007669"/>
    <property type="project" value="UniProtKB-ARBA"/>
</dbReference>
<gene>
    <name evidence="4" type="ORF">OM074_16715</name>
</gene>
<feature type="domain" description="Response regulatory" evidence="2">
    <location>
        <begin position="7"/>
        <end position="125"/>
    </location>
</feature>
<reference evidence="4" key="1">
    <citation type="submission" date="2022-10" db="EMBL/GenBank/DDBJ databases">
        <authorList>
            <person name="Yu W.X."/>
        </authorList>
    </citation>
    <scope>NUCLEOTIDE SEQUENCE</scope>
    <source>
        <strain evidence="4">D04</strain>
    </source>
</reference>
<dbReference type="PROSITE" id="PS50125">
    <property type="entry name" value="GUANYLATE_CYCLASE_2"/>
    <property type="match status" value="1"/>
</dbReference>
<dbReference type="RefSeq" id="WP_301201533.1">
    <property type="nucleotide sequence ID" value="NZ_JAPDPI010000042.1"/>
</dbReference>
<sequence length="368" mass="41470">MLEKPYKILLVDDMSIIMDIIISHLEEMGQSFIYLKATNGRDACKIARNALPDLIIMDWEMPKMTGIDALNLIKKHPSTKDIPVIISSGFSDAENVKTALDAGAIDYIKKPISPVELIARVKSTLALTSTISALKQKHAELEDERHKVEKILEGLIPKKILHEIKETGTSKPQRYKNASVMFTDLVGFTKKTTTMSPKRLINELSDIFSAFDRIICKYNCTRIKTIGDAYLAVCGLPDENENHAKHLIQAAIEFRQFILERNIVNPVKWEITIGINSGDVIGSLIGVENYLFDVFGENVNTASRIQTSCTPMNIAVSNNTYNLTKDDFIYEHQGKVKLKGMKEVDVFHVMDVISDIELINIYENFDVF</sequence>
<evidence type="ECO:0000313" key="5">
    <source>
        <dbReference type="Proteomes" id="UP001207408"/>
    </source>
</evidence>
<evidence type="ECO:0000256" key="1">
    <source>
        <dbReference type="PROSITE-ProRule" id="PRU00169"/>
    </source>
</evidence>
<dbReference type="PANTHER" id="PTHR45655">
    <property type="entry name" value="GUANYLATE CYCLASE SOLUBLE SUBUNIT BETA-2"/>
    <property type="match status" value="1"/>
</dbReference>
<feature type="domain" description="Guanylate cyclase" evidence="3">
    <location>
        <begin position="179"/>
        <end position="306"/>
    </location>
</feature>
<dbReference type="CDD" id="cd07302">
    <property type="entry name" value="CHD"/>
    <property type="match status" value="1"/>
</dbReference>
<evidence type="ECO:0000313" key="4">
    <source>
        <dbReference type="EMBL" id="MCW3807282.1"/>
    </source>
</evidence>
<dbReference type="PANTHER" id="PTHR45655:SF13">
    <property type="entry name" value="SOLUBLE GUANYLATE CYCLASE GCY-32-RELATED"/>
    <property type="match status" value="1"/>
</dbReference>
<accession>A0AAE3MGL8</accession>
<dbReference type="SUPFAM" id="SSF52172">
    <property type="entry name" value="CheY-like"/>
    <property type="match status" value="1"/>
</dbReference>
<dbReference type="Gene3D" id="3.30.70.1230">
    <property type="entry name" value="Nucleotide cyclase"/>
    <property type="match status" value="1"/>
</dbReference>
<dbReference type="InterPro" id="IPR011006">
    <property type="entry name" value="CheY-like_superfamily"/>
</dbReference>
<dbReference type="PROSITE" id="PS50110">
    <property type="entry name" value="RESPONSE_REGULATORY"/>
    <property type="match status" value="1"/>
</dbReference>
<comment type="caution">
    <text evidence="4">The sequence shown here is derived from an EMBL/GenBank/DDBJ whole genome shotgun (WGS) entry which is preliminary data.</text>
</comment>
<dbReference type="GO" id="GO:0000160">
    <property type="term" value="P:phosphorelay signal transduction system"/>
    <property type="evidence" value="ECO:0007669"/>
    <property type="project" value="InterPro"/>
</dbReference>
<proteinExistence type="predicted"/>
<dbReference type="Pfam" id="PF00211">
    <property type="entry name" value="Guanylate_cyc"/>
    <property type="match status" value="1"/>
</dbReference>
<dbReference type="Gene3D" id="3.40.50.2300">
    <property type="match status" value="1"/>
</dbReference>
<keyword evidence="1" id="KW-0597">Phosphoprotein</keyword>
<keyword evidence="5" id="KW-1185">Reference proteome</keyword>
<dbReference type="GO" id="GO:0008074">
    <property type="term" value="C:guanylate cyclase complex, soluble"/>
    <property type="evidence" value="ECO:0007669"/>
    <property type="project" value="TreeGrafter"/>
</dbReference>